<dbReference type="Gene3D" id="3.30.420.10">
    <property type="entry name" value="Ribonuclease H-like superfamily/Ribonuclease H"/>
    <property type="match status" value="1"/>
</dbReference>
<dbReference type="EMDB" id="EMD-39028"/>
<dbReference type="Gene3D" id="3.40.50.2300">
    <property type="match status" value="1"/>
</dbReference>
<dbReference type="eggNOG" id="COG1431">
    <property type="taxonomic scope" value="Bacteria"/>
</dbReference>
<reference evidence="4 5" key="5">
    <citation type="journal article" date="2024" name="Nat. Commun.">
        <title>Structural basis of antiphage immunity generated by a prokaryotic Argonaute-associated SPARSA system.</title>
        <authorList>
            <person name="Zhen X."/>
            <person name="Xu X."/>
            <person name="Ye L."/>
            <person name="Xie S."/>
            <person name="Huang Z."/>
            <person name="Yang S."/>
            <person name="Wang Y."/>
            <person name="Li J."/>
            <person name="Long F."/>
            <person name="Ouyang S."/>
        </authorList>
    </citation>
    <scope>STRUCTURE BY ELECTRON MICROSCOPY (3.10 ANGSTROMS)</scope>
</reference>
<dbReference type="EMDB" id="EMD-39027"/>
<dbReference type="PDB" id="8K88">
    <property type="method" value="EM"/>
    <property type="resolution" value="2.60 A"/>
    <property type="chains" value="A=1-473"/>
</dbReference>
<dbReference type="PATRIC" id="fig|243231.5.peg.1358"/>
<keyword evidence="2" id="KW-1185">Reference proteome</keyword>
<dbReference type="EMDB" id="EMD-36385"/>
<dbReference type="InParanoid" id="Q74DF5"/>
<dbReference type="PDB" id="8Y7Z">
    <property type="method" value="EM"/>
    <property type="resolution" value="2.57 A"/>
    <property type="chains" value="B=1-473"/>
</dbReference>
<evidence type="ECO:0007829" key="3">
    <source>
        <dbReference type="PDB" id="8IN8"/>
    </source>
</evidence>
<sequence length="473" mass="53267">MADNLSQLAAHSTIPEPLLLFKDNRTDTHPLRGLSQYGPYSACFNLPGQVRLAYLAPTEHMRKLDAIVRELQNPATPKEATNYYVEYGGFEKVFKVPLVMPQEHLRCLALDECHGVAANGNGLALADKIVQSMSGLFRQKHAFDVLLVYLPASWKKCFEYDGFDLHDRIKAKVAPLNLPIQIINDTALTRQCRANVMWGVSVALYAKAGGIPWKLADWDKDEAYIGLSYAIKKNAEGQEYTTCCSQVFDPDGTGFEFVAYDTREFITDRKGNPYLSYQEMQSVLSKSLHLYQSSHNGRMPRKIFIHKTTHFTEDEIQGAFDSFSSSTEIELVQIIQSTNWYGLKVDGKKGDKPVAPASYPVDRGLYQPLTESECLLWTQGSVMGVNQQNPGQPVFKEAALTPLPNPIMLRRFSGNGGWHATCSSILALTKVDWNNNTLYKKLPVTLVYSQVFADVVKQTPEIVNEIYDYRFFM</sequence>
<name>Q74DF5_GEOSL</name>
<reference evidence="1 2" key="2">
    <citation type="journal article" date="2012" name="BMC Genomics">
        <title>Comparative genomic analysis of Geobacter sulfurreducens KN400, a strain with enhanced capacity for extracellular electron transfer and electricity production.</title>
        <authorList>
            <person name="Butler J.E."/>
            <person name="Young N.D."/>
            <person name="Aklujkar M."/>
            <person name="Lovley D.R."/>
        </authorList>
    </citation>
    <scope>NUCLEOTIDE SEQUENCE [LARGE SCALE GENOMIC DNA]</scope>
    <source>
        <strain evidence="2">ATCC 51573 / DSM 12127 / PCA</strain>
    </source>
</reference>
<dbReference type="EMDB" id="EMD-36947"/>
<dbReference type="InterPro" id="IPR012337">
    <property type="entry name" value="RNaseH-like_sf"/>
</dbReference>
<evidence type="ECO:0007829" key="4">
    <source>
        <dbReference type="PDB" id="8JKZ"/>
    </source>
</evidence>
<protein>
    <submittedName>
        <fullName evidence="1">Piwi domain protein</fullName>
    </submittedName>
</protein>
<evidence type="ECO:0007829" key="7">
    <source>
        <dbReference type="PDB" id="8K88"/>
    </source>
</evidence>
<feature type="binding site" evidence="6 8">
    <location>
        <position position="473"/>
    </location>
    <ligand>
        <name>Mg(2+)</name>
        <dbReference type="ChEBI" id="CHEBI:18420"/>
        <label>2</label>
    </ligand>
</feature>
<dbReference type="RefSeq" id="WP_010942012.1">
    <property type="nucleotide sequence ID" value="NC_002939.5"/>
</dbReference>
<accession>Q74DF5</accession>
<dbReference type="OrthoDB" id="580851at2"/>
<evidence type="ECO:0007829" key="6">
    <source>
        <dbReference type="PDB" id="8K87"/>
    </source>
</evidence>
<dbReference type="STRING" id="243231.GSU1361"/>
<dbReference type="EMDB" id="EMD-36946"/>
<evidence type="ECO:0000313" key="2">
    <source>
        <dbReference type="Proteomes" id="UP000000577"/>
    </source>
</evidence>
<dbReference type="InterPro" id="IPR036397">
    <property type="entry name" value="RNaseH_sf"/>
</dbReference>
<dbReference type="EMDB" id="EMD-39030"/>
<dbReference type="PDB" id="8JL0">
    <property type="method" value="EM"/>
    <property type="resolution" value="3.10 A"/>
    <property type="chains" value="B=1-473"/>
</dbReference>
<organism evidence="1 2">
    <name type="scientific">Geobacter sulfurreducens (strain ATCC 51573 / DSM 12127 / PCA)</name>
    <dbReference type="NCBI Taxonomy" id="243231"/>
    <lineage>
        <taxon>Bacteria</taxon>
        <taxon>Pseudomonadati</taxon>
        <taxon>Thermodesulfobacteriota</taxon>
        <taxon>Desulfuromonadia</taxon>
        <taxon>Geobacterales</taxon>
        <taxon>Geobacteraceae</taxon>
        <taxon>Geobacter</taxon>
    </lineage>
</organism>
<dbReference type="PDB" id="8JKZ">
    <property type="method" value="EM"/>
    <property type="resolution" value="3.60 A"/>
    <property type="chains" value="B=1-473"/>
</dbReference>
<dbReference type="Proteomes" id="UP000000577">
    <property type="component" value="Chromosome"/>
</dbReference>
<dbReference type="SMR" id="Q74DF5"/>
<dbReference type="KEGG" id="gsu:GSU1361"/>
<reference evidence="8 9" key="6">
    <citation type="journal article" date="2024" name="Nat. Commun.">
        <title>Tetramerization-dependent activation of the Sir2-associated short prokaryotic Argonaute immune system.</title>
        <authorList>
            <person name="Cui N."/>
            <person name="Zhang J.T."/>
            <person name="Li Z."/>
            <person name="Wei X.Y."/>
            <person name="Wang J."/>
            <person name="Jia N."/>
        </authorList>
    </citation>
    <scope>STRUCTURE BY ELECTRON MICROSCOPY (2.57 ANGSTROMS) IN COMPLEX WITH MG(2+)</scope>
</reference>
<dbReference type="CDD" id="cd04659">
    <property type="entry name" value="Piwi_piwi-like_ProArk"/>
    <property type="match status" value="1"/>
</dbReference>
<dbReference type="PDB" id="8Y80">
    <property type="method" value="EM"/>
    <property type="resolution" value="3.38 A"/>
    <property type="chains" value="B/F/J/N=1-473"/>
</dbReference>
<reference evidence="1 2" key="1">
    <citation type="journal article" date="2003" name="Science">
        <title>Genome of Geobacter sulfurreducens: metal reduction in subsurface environments.</title>
        <authorList>
            <person name="Methe B.A."/>
            <person name="Nelson K.E."/>
            <person name="Eisen J.A."/>
            <person name="Paulsen I.T."/>
            <person name="Nelson W."/>
            <person name="Heidelberg J.F."/>
            <person name="Wu D."/>
            <person name="Wu M."/>
            <person name="Ward N."/>
            <person name="Beanan M.J."/>
            <person name="Dodson R.J."/>
            <person name="Madupu R."/>
            <person name="Brinkac L.M."/>
            <person name="Daugherty S.C."/>
            <person name="DeBoy R.T."/>
            <person name="Durkin A.S."/>
            <person name="Gwinn M."/>
            <person name="Kolonay J.F."/>
            <person name="Sullivan S.A."/>
            <person name="Haft D.H."/>
            <person name="Selengut J."/>
            <person name="Davidsen T.M."/>
            <person name="Zafar N."/>
            <person name="White O."/>
            <person name="Tran B."/>
            <person name="Romero C."/>
            <person name="Forberger H.A."/>
            <person name="Weidman J."/>
            <person name="Khouri H."/>
            <person name="Feldblyum T.V."/>
            <person name="Utterback T.R."/>
            <person name="Van Aken S.E."/>
            <person name="Lovley D.R."/>
            <person name="Fraser C.M."/>
        </authorList>
    </citation>
    <scope>NUCLEOTIDE SEQUENCE [LARGE SCALE GENOMIC DNA]</scope>
    <source>
        <strain evidence="2">ATCC 51573 / DSM 12127 / PCA</strain>
    </source>
</reference>
<dbReference type="PDB" id="8IN8">
    <property type="method" value="EM"/>
    <property type="resolution" value="3.00 A"/>
    <property type="chains" value="C=1-473"/>
</dbReference>
<keyword evidence="3 6" id="KW-0479">Metal-binding</keyword>
<evidence type="ECO:0007829" key="9">
    <source>
        <dbReference type="PDB" id="8Y80"/>
    </source>
</evidence>
<dbReference type="HOGENOM" id="CLU_031104_1_0_7"/>
<reference evidence="3" key="3">
    <citation type="journal article" date="2023" name="Cell Res.">
        <title>Structural insights into mechanisms of Argonaute protein-associated NADase activation in bacterial immunity.</title>
        <authorList>
            <person name="Wang X."/>
            <person name="Li X."/>
            <person name="Yu G."/>
            <person name="Zhang L."/>
            <person name="Zhang C."/>
            <person name="Wang Y."/>
            <person name="Liao F."/>
            <person name="Wen Y."/>
            <person name="Yin H."/>
            <person name="Liu X."/>
            <person name="Wei Y."/>
            <person name="Li Z."/>
            <person name="Deng Z."/>
            <person name="Zhang H."/>
        </authorList>
    </citation>
    <scope>STRUCTURE BY ELECTRON MICROSCOPY (3.00 ANGSTROMS) IN COMPLEX WITH MG(2+)</scope>
</reference>
<evidence type="ECO:0007829" key="8">
    <source>
        <dbReference type="PDB" id="8Y7Z"/>
    </source>
</evidence>
<dbReference type="EMDB" id="EMD-35592"/>
<dbReference type="AlphaFoldDB" id="Q74DF5"/>
<dbReference type="SUPFAM" id="SSF53098">
    <property type="entry name" value="Ribonuclease H-like"/>
    <property type="match status" value="1"/>
</dbReference>
<feature type="binding site" evidence="6">
    <location>
        <position position="178"/>
    </location>
    <ligand>
        <name>Mg(2+)</name>
        <dbReference type="ChEBI" id="CHEBI:18420"/>
        <label>1</label>
    </ligand>
</feature>
<evidence type="ECO:0007829" key="5">
    <source>
        <dbReference type="PDB" id="8JL0"/>
    </source>
</evidence>
<proteinExistence type="evidence at protein level"/>
<evidence type="ECO:0000313" key="1">
    <source>
        <dbReference type="EMBL" id="AAR34737.1"/>
    </source>
</evidence>
<gene>
    <name evidence="1" type="ordered locus">GSU1361</name>
</gene>
<reference evidence="6 7" key="4">
    <citation type="journal article" date="2024" name="Cell Rep.">
        <title>Nucleic acid-induced NADase activation of a short Sir2-associated prokaryotic Argonaute system.</title>
        <authorList>
            <person name="Sun D."/>
            <person name="Zhu K."/>
            <person name="Wang L."/>
            <person name="Mu Z."/>
            <person name="Wu K."/>
            <person name="Hua L."/>
            <person name="Qin B."/>
            <person name="Gao X."/>
            <person name="Wang Y."/>
            <person name="Cui S."/>
        </authorList>
    </citation>
    <scope>STRUCTURE BY ELECTRON MICROSCOPY (2.60 ANGSTROMS) IN COMPLEX WITH MG(2+)</scope>
</reference>
<dbReference type="EMBL" id="AE017180">
    <property type="protein sequence ID" value="AAR34737.1"/>
    <property type="molecule type" value="Genomic_DNA"/>
</dbReference>
<keyword evidence="3 4" id="KW-0002">3D-structure</keyword>
<dbReference type="SASBDB" id="Q74DF5"/>
<dbReference type="EMDB" id="EMD-36384"/>
<dbReference type="EnsemblBacteria" id="AAR34737">
    <property type="protein sequence ID" value="AAR34737"/>
    <property type="gene ID" value="GSU1361"/>
</dbReference>
<feature type="binding site" evidence="3 7">
    <location>
        <position position="473"/>
    </location>
    <ligand>
        <name>Mg(2+)</name>
        <dbReference type="ChEBI" id="CHEBI:18420"/>
        <label>3</label>
    </ligand>
</feature>
<dbReference type="PDB" id="8Y82">
    <property type="method" value="EM"/>
    <property type="resolution" value="3.40 A"/>
    <property type="chains" value="B/F/J/N=1-473"/>
</dbReference>
<dbReference type="PDB" id="8K87">
    <property type="method" value="EM"/>
    <property type="resolution" value="2.90 A"/>
    <property type="chains" value="A/F=1-473"/>
</dbReference>
<dbReference type="GO" id="GO:0003676">
    <property type="term" value="F:nucleic acid binding"/>
    <property type="evidence" value="ECO:0007669"/>
    <property type="project" value="InterPro"/>
</dbReference>